<dbReference type="PANTHER" id="PTHR47926">
    <property type="entry name" value="PENTATRICOPEPTIDE REPEAT-CONTAINING PROTEIN"/>
    <property type="match status" value="1"/>
</dbReference>
<gene>
    <name evidence="5" type="ORF">OIU77_004954</name>
</gene>
<comment type="similarity">
    <text evidence="1">Belongs to the PPR family. PCMP-H subfamily.</text>
</comment>
<keyword evidence="2" id="KW-0677">Repeat</keyword>
<feature type="repeat" description="PPR" evidence="3">
    <location>
        <begin position="139"/>
        <end position="173"/>
    </location>
</feature>
<dbReference type="InterPro" id="IPR046960">
    <property type="entry name" value="PPR_At4g14850-like_plant"/>
</dbReference>
<dbReference type="Pfam" id="PF13041">
    <property type="entry name" value="PPR_2"/>
    <property type="match status" value="1"/>
</dbReference>
<evidence type="ECO:0000256" key="1">
    <source>
        <dbReference type="ARBA" id="ARBA00006643"/>
    </source>
</evidence>
<dbReference type="InterPro" id="IPR046848">
    <property type="entry name" value="E_motif"/>
</dbReference>
<feature type="repeat" description="PPR" evidence="3">
    <location>
        <begin position="240"/>
        <end position="274"/>
    </location>
</feature>
<dbReference type="InterPro" id="IPR002885">
    <property type="entry name" value="PPR_rpt"/>
</dbReference>
<dbReference type="PROSITE" id="PS51375">
    <property type="entry name" value="PPR"/>
    <property type="match status" value="3"/>
</dbReference>
<proteinExistence type="inferred from homology"/>
<dbReference type="InterPro" id="IPR032867">
    <property type="entry name" value="DYW_dom"/>
</dbReference>
<dbReference type="PANTHER" id="PTHR47926:SF347">
    <property type="entry name" value="PENTATRICOPEPTIDE REPEAT-CONTAINING PROTEIN"/>
    <property type="match status" value="1"/>
</dbReference>
<dbReference type="NCBIfam" id="TIGR00756">
    <property type="entry name" value="PPR"/>
    <property type="match status" value="3"/>
</dbReference>
<protein>
    <recommendedName>
        <fullName evidence="4">DYW domain-containing protein</fullName>
    </recommendedName>
</protein>
<dbReference type="EMBL" id="JAPFFI010000015">
    <property type="protein sequence ID" value="KAJ6361025.1"/>
    <property type="molecule type" value="Genomic_DNA"/>
</dbReference>
<dbReference type="Pfam" id="PF14432">
    <property type="entry name" value="DYW_deaminase"/>
    <property type="match status" value="1"/>
</dbReference>
<dbReference type="Proteomes" id="UP001141253">
    <property type="component" value="Chromosome 13"/>
</dbReference>
<keyword evidence="6" id="KW-1185">Reference proteome</keyword>
<dbReference type="Gene3D" id="1.25.40.10">
    <property type="entry name" value="Tetratricopeptide repeat domain"/>
    <property type="match status" value="3"/>
</dbReference>
<evidence type="ECO:0000259" key="4">
    <source>
        <dbReference type="Pfam" id="PF14432"/>
    </source>
</evidence>
<evidence type="ECO:0000256" key="2">
    <source>
        <dbReference type="ARBA" id="ARBA00022737"/>
    </source>
</evidence>
<evidence type="ECO:0000256" key="3">
    <source>
        <dbReference type="PROSITE-ProRule" id="PRU00708"/>
    </source>
</evidence>
<name>A0ABQ9AY68_9ROSI</name>
<organism evidence="5 6">
    <name type="scientific">Salix suchowensis</name>
    <dbReference type="NCBI Taxonomy" id="1278906"/>
    <lineage>
        <taxon>Eukaryota</taxon>
        <taxon>Viridiplantae</taxon>
        <taxon>Streptophyta</taxon>
        <taxon>Embryophyta</taxon>
        <taxon>Tracheophyta</taxon>
        <taxon>Spermatophyta</taxon>
        <taxon>Magnoliopsida</taxon>
        <taxon>eudicotyledons</taxon>
        <taxon>Gunneridae</taxon>
        <taxon>Pentapetalae</taxon>
        <taxon>rosids</taxon>
        <taxon>fabids</taxon>
        <taxon>Malpighiales</taxon>
        <taxon>Salicaceae</taxon>
        <taxon>Saliceae</taxon>
        <taxon>Salix</taxon>
    </lineage>
</organism>
<feature type="repeat" description="PPR" evidence="3">
    <location>
        <begin position="341"/>
        <end position="375"/>
    </location>
</feature>
<feature type="domain" description="DYW" evidence="4">
    <location>
        <begin position="498"/>
        <end position="590"/>
    </location>
</feature>
<evidence type="ECO:0000313" key="5">
    <source>
        <dbReference type="EMBL" id="KAJ6361025.1"/>
    </source>
</evidence>
<reference evidence="5" key="2">
    <citation type="journal article" date="2023" name="Int. J. Mol. Sci.">
        <title>De Novo Assembly and Annotation of 11 Diverse Shrub Willow (Salix) Genomes Reveals Novel Gene Organization in Sex-Linked Regions.</title>
        <authorList>
            <person name="Hyden B."/>
            <person name="Feng K."/>
            <person name="Yates T.B."/>
            <person name="Jawdy S."/>
            <person name="Cereghino C."/>
            <person name="Smart L.B."/>
            <person name="Muchero W."/>
        </authorList>
    </citation>
    <scope>NUCLEOTIDE SEQUENCE</scope>
    <source>
        <tissue evidence="5">Shoot tip</tissue>
    </source>
</reference>
<dbReference type="Pfam" id="PF01535">
    <property type="entry name" value="PPR"/>
    <property type="match status" value="2"/>
</dbReference>
<dbReference type="InterPro" id="IPR011990">
    <property type="entry name" value="TPR-like_helical_dom_sf"/>
</dbReference>
<dbReference type="Pfam" id="PF20431">
    <property type="entry name" value="E_motif"/>
    <property type="match status" value="1"/>
</dbReference>
<comment type="caution">
    <text evidence="5">The sequence shown here is derived from an EMBL/GenBank/DDBJ whole genome shotgun (WGS) entry which is preliminary data.</text>
</comment>
<evidence type="ECO:0000313" key="6">
    <source>
        <dbReference type="Proteomes" id="UP001141253"/>
    </source>
</evidence>
<sequence length="590" mass="66626">MAMSLPFLTRPPNKVFSFAALCPHPFKIRPLDPPPLKFPASTLKFLETHYSSSLNLTTHFNNNNKKDDYSESTLKPDKFYASLIDDSIHRTHLNQIHARLLVTGLQYGSFLITKLVNKASNIGEVSCARKLFDKFPEPDVFLWNAIVRCYSRHGFFGHAIEMYARMQVACVSPDGFSFPCVLKACSVLPALEMGKRVHGQIFRHGFESDVFVQNGLVALYAKCGEIVRANVVFGRLVDRTIVSWTSIISGYAQNGQPIEALWVFSEMRKTNVRPDWIALVSVLRAYTDVEDLEHGKSIHGCVIKMGLECESDLLISLTSLYAKCGQVMVARLFFNQVESPSLIFWNAMISGYVKNGYAEEGIKLFHLMTSKNIRPDSITVTSSIAACAQIGSLELARWMDEYVSMREYAAERLFSLDPYNTGHYVQLSNLYASARLWDCVAKVRVLMREKGLTKHLGYSVIEINGKLQAFQAGDKTHPRSKEIFEEVEDLERRLKEAGFVPQTESVLHDLNYEETEETLCNHSERLAIAYGLISTPPGTTLRITKNLRACDNCHAAIKLISKLLSREIVIRDASRFHHFKDGACSCGDYW</sequence>
<dbReference type="Pfam" id="PF20430">
    <property type="entry name" value="Eplus_motif"/>
    <property type="match status" value="1"/>
</dbReference>
<accession>A0ABQ9AY68</accession>
<dbReference type="InterPro" id="IPR046849">
    <property type="entry name" value="E2_motif"/>
</dbReference>
<reference evidence="5" key="1">
    <citation type="submission" date="2022-10" db="EMBL/GenBank/DDBJ databases">
        <authorList>
            <person name="Hyden B.L."/>
            <person name="Feng K."/>
            <person name="Yates T."/>
            <person name="Jawdy S."/>
            <person name="Smart L.B."/>
            <person name="Muchero W."/>
        </authorList>
    </citation>
    <scope>NUCLEOTIDE SEQUENCE</scope>
    <source>
        <tissue evidence="5">Shoot tip</tissue>
    </source>
</reference>